<dbReference type="Pfam" id="PF00176">
    <property type="entry name" value="SNF2-rel_dom"/>
    <property type="match status" value="1"/>
</dbReference>
<name>A0A1G5QE89_9GAMM</name>
<keyword evidence="2" id="KW-0547">Nucleotide-binding</keyword>
<organism evidence="7 8">
    <name type="scientific">Thiohalomonas denitrificans</name>
    <dbReference type="NCBI Taxonomy" id="415747"/>
    <lineage>
        <taxon>Bacteria</taxon>
        <taxon>Pseudomonadati</taxon>
        <taxon>Pseudomonadota</taxon>
        <taxon>Gammaproteobacteria</taxon>
        <taxon>Thiohalomonadales</taxon>
        <taxon>Thiohalomonadaceae</taxon>
        <taxon>Thiohalomonas</taxon>
    </lineage>
</organism>
<feature type="domain" description="Helicase ATP-binding" evidence="5">
    <location>
        <begin position="630"/>
        <end position="790"/>
    </location>
</feature>
<evidence type="ECO:0000256" key="1">
    <source>
        <dbReference type="ARBA" id="ARBA00022801"/>
    </source>
</evidence>
<dbReference type="GO" id="GO:0008270">
    <property type="term" value="F:zinc ion binding"/>
    <property type="evidence" value="ECO:0007669"/>
    <property type="project" value="UniProtKB-KW"/>
</dbReference>
<dbReference type="PROSITE" id="PS51194">
    <property type="entry name" value="HELICASE_CTER"/>
    <property type="match status" value="1"/>
</dbReference>
<dbReference type="AlphaFoldDB" id="A0A1G5QE89"/>
<keyword evidence="3" id="KW-0863">Zinc-finger</keyword>
<evidence type="ECO:0000256" key="2">
    <source>
        <dbReference type="ARBA" id="ARBA00022806"/>
    </source>
</evidence>
<evidence type="ECO:0000259" key="5">
    <source>
        <dbReference type="PROSITE" id="PS51192"/>
    </source>
</evidence>
<reference evidence="7 8" key="1">
    <citation type="submission" date="2016-10" db="EMBL/GenBank/DDBJ databases">
        <authorList>
            <person name="de Groot N.N."/>
        </authorList>
    </citation>
    <scope>NUCLEOTIDE SEQUENCE [LARGE SCALE GENOMIC DNA]</scope>
    <source>
        <strain evidence="7 8">HLD2</strain>
    </source>
</reference>
<dbReference type="PROSITE" id="PS50966">
    <property type="entry name" value="ZF_SWIM"/>
    <property type="match status" value="1"/>
</dbReference>
<dbReference type="InterPro" id="IPR001650">
    <property type="entry name" value="Helicase_C-like"/>
</dbReference>
<evidence type="ECO:0000313" key="8">
    <source>
        <dbReference type="Proteomes" id="UP000199648"/>
    </source>
</evidence>
<dbReference type="InterPro" id="IPR038718">
    <property type="entry name" value="SNF2-like_sf"/>
</dbReference>
<protein>
    <submittedName>
        <fullName evidence="7">SWIM zinc finger</fullName>
    </submittedName>
</protein>
<dbReference type="STRING" id="415747.SAMN03097708_01959"/>
<keyword evidence="1" id="KW-0378">Hydrolase</keyword>
<keyword evidence="8" id="KW-1185">Reference proteome</keyword>
<keyword evidence="3" id="KW-0862">Zinc</keyword>
<dbReference type="SMART" id="SM00487">
    <property type="entry name" value="DEXDc"/>
    <property type="match status" value="1"/>
</dbReference>
<dbReference type="OrthoDB" id="9772064at2"/>
<dbReference type="CDD" id="cd18012">
    <property type="entry name" value="DEXQc_arch_SWI2_SNF2"/>
    <property type="match status" value="1"/>
</dbReference>
<dbReference type="InterPro" id="IPR027417">
    <property type="entry name" value="P-loop_NTPase"/>
</dbReference>
<dbReference type="Gene3D" id="3.40.50.300">
    <property type="entry name" value="P-loop containing nucleotide triphosphate hydrolases"/>
    <property type="match status" value="1"/>
</dbReference>
<dbReference type="Proteomes" id="UP000199648">
    <property type="component" value="Unassembled WGS sequence"/>
</dbReference>
<dbReference type="InterPro" id="IPR007527">
    <property type="entry name" value="Znf_SWIM"/>
</dbReference>
<accession>A0A1G5QE89</accession>
<dbReference type="RefSeq" id="WP_139181470.1">
    <property type="nucleotide sequence ID" value="NZ_FMWD01000005.1"/>
</dbReference>
<dbReference type="GO" id="GO:0016787">
    <property type="term" value="F:hydrolase activity"/>
    <property type="evidence" value="ECO:0007669"/>
    <property type="project" value="UniProtKB-KW"/>
</dbReference>
<proteinExistence type="predicted"/>
<dbReference type="Gene3D" id="3.40.50.10810">
    <property type="entry name" value="Tandem AAA-ATPase domain"/>
    <property type="match status" value="1"/>
</dbReference>
<dbReference type="GO" id="GO:0004386">
    <property type="term" value="F:helicase activity"/>
    <property type="evidence" value="ECO:0007669"/>
    <property type="project" value="UniProtKB-KW"/>
</dbReference>
<keyword evidence="3" id="KW-0479">Metal-binding</keyword>
<dbReference type="CDD" id="cd18793">
    <property type="entry name" value="SF2_C_SNF"/>
    <property type="match status" value="1"/>
</dbReference>
<dbReference type="Pfam" id="PF04434">
    <property type="entry name" value="SWIM"/>
    <property type="match status" value="1"/>
</dbReference>
<feature type="domain" description="SWIM-type" evidence="4">
    <location>
        <begin position="58"/>
        <end position="92"/>
    </location>
</feature>
<keyword evidence="2" id="KW-0067">ATP-binding</keyword>
<dbReference type="Pfam" id="PF00271">
    <property type="entry name" value="Helicase_C"/>
    <property type="match status" value="1"/>
</dbReference>
<evidence type="ECO:0000313" key="7">
    <source>
        <dbReference type="EMBL" id="SCZ59972.1"/>
    </source>
</evidence>
<dbReference type="InterPro" id="IPR014001">
    <property type="entry name" value="Helicase_ATP-bd"/>
</dbReference>
<dbReference type="PROSITE" id="PS51192">
    <property type="entry name" value="HELICASE_ATP_BIND_1"/>
    <property type="match status" value="1"/>
</dbReference>
<dbReference type="EMBL" id="FMWD01000005">
    <property type="protein sequence ID" value="SCZ59972.1"/>
    <property type="molecule type" value="Genomic_DNA"/>
</dbReference>
<dbReference type="InterPro" id="IPR049730">
    <property type="entry name" value="SNF2/RAD54-like_C"/>
</dbReference>
<dbReference type="PANTHER" id="PTHR10799">
    <property type="entry name" value="SNF2/RAD54 HELICASE FAMILY"/>
    <property type="match status" value="1"/>
</dbReference>
<keyword evidence="2" id="KW-0347">Helicase</keyword>
<dbReference type="SUPFAM" id="SSF52540">
    <property type="entry name" value="P-loop containing nucleoside triphosphate hydrolases"/>
    <property type="match status" value="2"/>
</dbReference>
<feature type="domain" description="Helicase C-terminal" evidence="6">
    <location>
        <begin position="918"/>
        <end position="1062"/>
    </location>
</feature>
<sequence length="1080" mass="121760">MTLKLSDSDRLLAGFNPDYVHRGHRYVRDRRVLETATEERDSSLVVTGRVRGSGQHLYSVHVHIDEGFVNGTCTCPVAWNCKHVVAVLIAAARQETTLNPPARADRYALPDADEEESYPPEIDNRLLYLLQLGSATNTLIMRPFRSRLTRSGAYGTLSPFRPSRVWEPFPPRYLLKSDIAILRNLIPAHNVSEFPEGVPIPPDAVPLVERMIASGRCHWAHVANPALRPGNQCRAEASWELMPDGRQRLILSAGDTPLVAPALNPPRYIDTVDHVSGPLTSDLPELLLAELVKRPFITANEVDDVLDDWERRFADIAFARPRRLSVHRLPPTQPTPVLHLYNAEVTDYQGTHRLPAARLSFDYDGHLLSWPGEDIEQVVSGEKIVRLDRDQEFEEDAALRLRDRGLHPLFAFEGLSAAPDDSSAWVPSNSAGELESWLALQTDLPTLQAEGWRISIGDDFNYRAVTPDAWYGDIEADSGRQWFDLELGIEIEGERISLLPMLLEWIEQIPAGALSGLLEEFPDDEGLPIRLDNRRIAYLPIARLKGILTILVELFDPEVRLKDGRLSLPALRAGELPLLERNDWNWSGGDELRRLGERLHAFSGITEVPPPTSFKAALRQYQQTGLDWLQFLREFGLGGILADDMGLGKTVQTLAHLMVEKESGRLDRPALVVAPTSLMFNWRAEAARFAPSLKVLTLHGPDRADRFRHITDADLVLTTYPLVGRDIDTLGEHQFHLLILDEAQAIKNPRAKVSHHVRELSARHRLCLTGTPMENHLGELWSVFDFLLPGLLGNERQFRRLFRNAIERQGDDSRRAALERRIRPFFLRRTKAEVAPELPPKSEILRSVALEGAQRDLYETVRLAMHGKVRAALSEQGLDRSRIVVLDALLKLRQVCCDPRLLKGTKRTGRTGSAKLRMLMELLPEMLEEGRRVLLFSQFTSMLALIEEELNKRRIPYVKLTGKTRDRETPVERFQSGEIPLFLISLKAGGTGLNLTAADTVIHYDPWWNPAVEDQATDRAHRIGQQNKVFVYRLITEGSVEEKIVRMQEEKRGLVESLFSATGPKAIDAGDLEALFEPLG</sequence>
<dbReference type="SMART" id="SM00490">
    <property type="entry name" value="HELICc"/>
    <property type="match status" value="1"/>
</dbReference>
<dbReference type="InterPro" id="IPR000330">
    <property type="entry name" value="SNF2_N"/>
</dbReference>
<evidence type="ECO:0000259" key="4">
    <source>
        <dbReference type="PROSITE" id="PS50966"/>
    </source>
</evidence>
<evidence type="ECO:0000256" key="3">
    <source>
        <dbReference type="PROSITE-ProRule" id="PRU00325"/>
    </source>
</evidence>
<gene>
    <name evidence="7" type="ORF">SAMN03097708_01959</name>
</gene>
<dbReference type="GO" id="GO:0005524">
    <property type="term" value="F:ATP binding"/>
    <property type="evidence" value="ECO:0007669"/>
    <property type="project" value="InterPro"/>
</dbReference>
<evidence type="ECO:0000259" key="6">
    <source>
        <dbReference type="PROSITE" id="PS51194"/>
    </source>
</evidence>